<sequence>MRLKDKIIEKKATIGIIGLGYVGLPLAVRFASAGFDITGIDIDEGKVTKVNQGKSDVPDVREKEIKRLVSQGKLRATIDYDALGNLDVIIICVPTPLRKTK</sequence>
<dbReference type="InterPro" id="IPR036291">
    <property type="entry name" value="NAD(P)-bd_dom_sf"/>
</dbReference>
<comment type="caution">
    <text evidence="4">The sequence shown here is derived from an EMBL/GenBank/DDBJ whole genome shotgun (WGS) entry which is preliminary data.</text>
</comment>
<dbReference type="EMBL" id="BARW01020070">
    <property type="protein sequence ID" value="GAJ01868.1"/>
    <property type="molecule type" value="Genomic_DNA"/>
</dbReference>
<feature type="transmembrane region" description="Helical" evidence="2">
    <location>
        <begin position="12"/>
        <end position="31"/>
    </location>
</feature>
<dbReference type="GO" id="GO:0016616">
    <property type="term" value="F:oxidoreductase activity, acting on the CH-OH group of donors, NAD or NADP as acceptor"/>
    <property type="evidence" value="ECO:0007669"/>
    <property type="project" value="InterPro"/>
</dbReference>
<dbReference type="GO" id="GO:0000271">
    <property type="term" value="P:polysaccharide biosynthetic process"/>
    <property type="evidence" value="ECO:0007669"/>
    <property type="project" value="InterPro"/>
</dbReference>
<reference evidence="4" key="1">
    <citation type="journal article" date="2014" name="Front. Microbiol.">
        <title>High frequency of phylogenetically diverse reductive dehalogenase-homologous genes in deep subseafloor sedimentary metagenomes.</title>
        <authorList>
            <person name="Kawai M."/>
            <person name="Futagami T."/>
            <person name="Toyoda A."/>
            <person name="Takaki Y."/>
            <person name="Nishi S."/>
            <person name="Hori S."/>
            <person name="Arai W."/>
            <person name="Tsubouchi T."/>
            <person name="Morono Y."/>
            <person name="Uchiyama I."/>
            <person name="Ito T."/>
            <person name="Fujiyama A."/>
            <person name="Inagaki F."/>
            <person name="Takami H."/>
        </authorList>
    </citation>
    <scope>NUCLEOTIDE SEQUENCE</scope>
    <source>
        <strain evidence="4">Expedition CK06-06</strain>
    </source>
</reference>
<feature type="domain" description="UDP-glucose/GDP-mannose dehydrogenase N-terminal" evidence="3">
    <location>
        <begin position="13"/>
        <end position="99"/>
    </location>
</feature>
<name>X1T923_9ZZZZ</name>
<dbReference type="PANTHER" id="PTHR43491">
    <property type="entry name" value="UDP-N-ACETYL-D-MANNOSAMINE DEHYDROGENASE"/>
    <property type="match status" value="1"/>
</dbReference>
<evidence type="ECO:0000259" key="3">
    <source>
        <dbReference type="Pfam" id="PF03721"/>
    </source>
</evidence>
<evidence type="ECO:0000256" key="1">
    <source>
        <dbReference type="ARBA" id="ARBA00006601"/>
    </source>
</evidence>
<dbReference type="SUPFAM" id="SSF51735">
    <property type="entry name" value="NAD(P)-binding Rossmann-fold domains"/>
    <property type="match status" value="1"/>
</dbReference>
<comment type="similarity">
    <text evidence="1">Belongs to the UDP-glucose/GDP-mannose dehydrogenase family.</text>
</comment>
<keyword evidence="2" id="KW-0812">Transmembrane</keyword>
<proteinExistence type="inferred from homology"/>
<dbReference type="GO" id="GO:0051287">
    <property type="term" value="F:NAD binding"/>
    <property type="evidence" value="ECO:0007669"/>
    <property type="project" value="InterPro"/>
</dbReference>
<evidence type="ECO:0000256" key="2">
    <source>
        <dbReference type="SAM" id="Phobius"/>
    </source>
</evidence>
<dbReference type="InterPro" id="IPR028359">
    <property type="entry name" value="UDP_ManNAc/GlcNAc_DH"/>
</dbReference>
<dbReference type="PIRSF" id="PIRSF500136">
    <property type="entry name" value="UDP_ManNAc_DH"/>
    <property type="match status" value="1"/>
</dbReference>
<keyword evidence="2" id="KW-1133">Transmembrane helix</keyword>
<dbReference type="PIRSF" id="PIRSF000124">
    <property type="entry name" value="UDPglc_GDPman_dh"/>
    <property type="match status" value="1"/>
</dbReference>
<dbReference type="AlphaFoldDB" id="X1T923"/>
<dbReference type="InterPro" id="IPR017476">
    <property type="entry name" value="UDP-Glc/GDP-Man"/>
</dbReference>
<dbReference type="Pfam" id="PF03721">
    <property type="entry name" value="UDPG_MGDP_dh_N"/>
    <property type="match status" value="1"/>
</dbReference>
<evidence type="ECO:0000313" key="4">
    <source>
        <dbReference type="EMBL" id="GAJ01868.1"/>
    </source>
</evidence>
<dbReference type="Gene3D" id="3.40.50.720">
    <property type="entry name" value="NAD(P)-binding Rossmann-like Domain"/>
    <property type="match status" value="1"/>
</dbReference>
<dbReference type="GO" id="GO:0016628">
    <property type="term" value="F:oxidoreductase activity, acting on the CH-CH group of donors, NAD or NADP as acceptor"/>
    <property type="evidence" value="ECO:0007669"/>
    <property type="project" value="InterPro"/>
</dbReference>
<accession>X1T923</accession>
<organism evidence="4">
    <name type="scientific">marine sediment metagenome</name>
    <dbReference type="NCBI Taxonomy" id="412755"/>
    <lineage>
        <taxon>unclassified sequences</taxon>
        <taxon>metagenomes</taxon>
        <taxon>ecological metagenomes</taxon>
    </lineage>
</organism>
<dbReference type="InterPro" id="IPR001732">
    <property type="entry name" value="UDP-Glc/GDP-Man_DH_N"/>
</dbReference>
<gene>
    <name evidence="4" type="ORF">S12H4_33981</name>
</gene>
<feature type="non-terminal residue" evidence="4">
    <location>
        <position position="101"/>
    </location>
</feature>
<protein>
    <recommendedName>
        <fullName evidence="3">UDP-glucose/GDP-mannose dehydrogenase N-terminal domain-containing protein</fullName>
    </recommendedName>
</protein>
<keyword evidence="2" id="KW-0472">Membrane</keyword>
<dbReference type="PANTHER" id="PTHR43491:SF2">
    <property type="entry name" value="UDP-N-ACETYL-D-MANNOSAMINE DEHYDROGENASE"/>
    <property type="match status" value="1"/>
</dbReference>